<gene>
    <name evidence="2" type="ORF">RRG08_058207</name>
</gene>
<accession>A0AAE1E6Y1</accession>
<name>A0AAE1E6Y1_9GAST</name>
<evidence type="ECO:0000313" key="3">
    <source>
        <dbReference type="Proteomes" id="UP001283361"/>
    </source>
</evidence>
<protein>
    <submittedName>
        <fullName evidence="2">Uncharacterized protein</fullName>
    </submittedName>
</protein>
<dbReference type="AlphaFoldDB" id="A0AAE1E6Y1"/>
<keyword evidence="3" id="KW-1185">Reference proteome</keyword>
<feature type="compositionally biased region" description="Basic and acidic residues" evidence="1">
    <location>
        <begin position="37"/>
        <end position="68"/>
    </location>
</feature>
<proteinExistence type="predicted"/>
<dbReference type="Proteomes" id="UP001283361">
    <property type="component" value="Unassembled WGS sequence"/>
</dbReference>
<sequence>ATEDSREKNAIRAVGQKTRSESFKNEEDSVENQFHFQHPDIPDHLEDNFEYGNPHEQEWMSTEEERTGQESYLPEPVNDSFKEEQDSTDSTSSI</sequence>
<feature type="compositionally biased region" description="Basic and acidic residues" evidence="1">
    <location>
        <begin position="18"/>
        <end position="27"/>
    </location>
</feature>
<reference evidence="2" key="1">
    <citation type="journal article" date="2023" name="G3 (Bethesda)">
        <title>A reference genome for the long-term kleptoplast-retaining sea slug Elysia crispata morphotype clarki.</title>
        <authorList>
            <person name="Eastman K.E."/>
            <person name="Pendleton A.L."/>
            <person name="Shaikh M.A."/>
            <person name="Suttiyut T."/>
            <person name="Ogas R."/>
            <person name="Tomko P."/>
            <person name="Gavelis G."/>
            <person name="Widhalm J.R."/>
            <person name="Wisecaver J.H."/>
        </authorList>
    </citation>
    <scope>NUCLEOTIDE SEQUENCE</scope>
    <source>
        <strain evidence="2">ECLA1</strain>
    </source>
</reference>
<feature type="region of interest" description="Disordered" evidence="1">
    <location>
        <begin position="1"/>
        <end position="94"/>
    </location>
</feature>
<evidence type="ECO:0000313" key="2">
    <source>
        <dbReference type="EMBL" id="KAK3796187.1"/>
    </source>
</evidence>
<feature type="compositionally biased region" description="Basic and acidic residues" evidence="1">
    <location>
        <begin position="1"/>
        <end position="10"/>
    </location>
</feature>
<comment type="caution">
    <text evidence="2">The sequence shown here is derived from an EMBL/GenBank/DDBJ whole genome shotgun (WGS) entry which is preliminary data.</text>
</comment>
<feature type="non-terminal residue" evidence="2">
    <location>
        <position position="1"/>
    </location>
</feature>
<organism evidence="2 3">
    <name type="scientific">Elysia crispata</name>
    <name type="common">lettuce slug</name>
    <dbReference type="NCBI Taxonomy" id="231223"/>
    <lineage>
        <taxon>Eukaryota</taxon>
        <taxon>Metazoa</taxon>
        <taxon>Spiralia</taxon>
        <taxon>Lophotrochozoa</taxon>
        <taxon>Mollusca</taxon>
        <taxon>Gastropoda</taxon>
        <taxon>Heterobranchia</taxon>
        <taxon>Euthyneura</taxon>
        <taxon>Panpulmonata</taxon>
        <taxon>Sacoglossa</taxon>
        <taxon>Placobranchoidea</taxon>
        <taxon>Plakobranchidae</taxon>
        <taxon>Elysia</taxon>
    </lineage>
</organism>
<evidence type="ECO:0000256" key="1">
    <source>
        <dbReference type="SAM" id="MobiDB-lite"/>
    </source>
</evidence>
<dbReference type="EMBL" id="JAWDGP010000910">
    <property type="protein sequence ID" value="KAK3796187.1"/>
    <property type="molecule type" value="Genomic_DNA"/>
</dbReference>